<gene>
    <name evidence="2" type="ORF">BaRGS_00019008</name>
</gene>
<dbReference type="EMBL" id="JACVVK020000135">
    <property type="protein sequence ID" value="KAK7489613.1"/>
    <property type="molecule type" value="Genomic_DNA"/>
</dbReference>
<evidence type="ECO:0000313" key="3">
    <source>
        <dbReference type="Proteomes" id="UP001519460"/>
    </source>
</evidence>
<evidence type="ECO:0000256" key="1">
    <source>
        <dbReference type="SAM" id="MobiDB-lite"/>
    </source>
</evidence>
<proteinExistence type="predicted"/>
<dbReference type="AlphaFoldDB" id="A0ABD0KRP3"/>
<reference evidence="2 3" key="1">
    <citation type="journal article" date="2023" name="Sci. Data">
        <title>Genome assembly of the Korean intertidal mud-creeper Batillaria attramentaria.</title>
        <authorList>
            <person name="Patra A.K."/>
            <person name="Ho P.T."/>
            <person name="Jun S."/>
            <person name="Lee S.J."/>
            <person name="Kim Y."/>
            <person name="Won Y.J."/>
        </authorList>
    </citation>
    <scope>NUCLEOTIDE SEQUENCE [LARGE SCALE GENOMIC DNA]</scope>
    <source>
        <strain evidence="2">Wonlab-2016</strain>
    </source>
</reference>
<comment type="caution">
    <text evidence="2">The sequence shown here is derived from an EMBL/GenBank/DDBJ whole genome shotgun (WGS) entry which is preliminary data.</text>
</comment>
<keyword evidence="3" id="KW-1185">Reference proteome</keyword>
<evidence type="ECO:0000313" key="2">
    <source>
        <dbReference type="EMBL" id="KAK7489613.1"/>
    </source>
</evidence>
<organism evidence="2 3">
    <name type="scientific">Batillaria attramentaria</name>
    <dbReference type="NCBI Taxonomy" id="370345"/>
    <lineage>
        <taxon>Eukaryota</taxon>
        <taxon>Metazoa</taxon>
        <taxon>Spiralia</taxon>
        <taxon>Lophotrochozoa</taxon>
        <taxon>Mollusca</taxon>
        <taxon>Gastropoda</taxon>
        <taxon>Caenogastropoda</taxon>
        <taxon>Sorbeoconcha</taxon>
        <taxon>Cerithioidea</taxon>
        <taxon>Batillariidae</taxon>
        <taxon>Batillaria</taxon>
    </lineage>
</organism>
<protein>
    <recommendedName>
        <fullName evidence="4">Secreted protein</fullName>
    </recommendedName>
</protein>
<accession>A0ABD0KRP3</accession>
<name>A0ABD0KRP3_9CAEN</name>
<dbReference type="Proteomes" id="UP001519460">
    <property type="component" value="Unassembled WGS sequence"/>
</dbReference>
<sequence length="229" mass="25139">MLLAGLRPTVTVRCVTSVLPICLSGVTARDSPCPGQRAVTRIIAPSAAIAPSHCSSDYPGNRSSFQPFFLFLPLLSTTAHTIISRTCESNNCRDVRIDADDPISQTSGDHRLKRLQCTYEYGSGINNLLWMRSTGGELHHSDTGGTKVIVERRATPPDTETVTRLCEKRSAPSRESGKPTSVGVRLRDEKRTSYYSLTGVPRNPQPFSSNTWRHVTSLHTNVYPSNAPQ</sequence>
<feature type="compositionally biased region" description="Basic and acidic residues" evidence="1">
    <location>
        <begin position="167"/>
        <end position="177"/>
    </location>
</feature>
<evidence type="ECO:0008006" key="4">
    <source>
        <dbReference type="Google" id="ProtNLM"/>
    </source>
</evidence>
<feature type="region of interest" description="Disordered" evidence="1">
    <location>
        <begin position="167"/>
        <end position="187"/>
    </location>
</feature>